<reference evidence="3 4" key="1">
    <citation type="submission" date="2024-02" db="EMBL/GenBank/DDBJ databases">
        <title>de novo genome assembly of Solanum bulbocastanum strain 11H21.</title>
        <authorList>
            <person name="Hosaka A.J."/>
        </authorList>
    </citation>
    <scope>NUCLEOTIDE SEQUENCE [LARGE SCALE GENOMIC DNA]</scope>
    <source>
        <tissue evidence="3">Young leaves</tissue>
    </source>
</reference>
<feature type="transmembrane region" description="Helical" evidence="1">
    <location>
        <begin position="12"/>
        <end position="35"/>
    </location>
</feature>
<keyword evidence="1" id="KW-0812">Transmembrane</keyword>
<evidence type="ECO:0000313" key="3">
    <source>
        <dbReference type="EMBL" id="KAK6790423.1"/>
    </source>
</evidence>
<dbReference type="InterPro" id="IPR026961">
    <property type="entry name" value="PGG_dom"/>
</dbReference>
<name>A0AAN8YII4_SOLBU</name>
<accession>A0AAN8YII4</accession>
<dbReference type="Pfam" id="PF13962">
    <property type="entry name" value="PGG"/>
    <property type="match status" value="1"/>
</dbReference>
<protein>
    <recommendedName>
        <fullName evidence="2">PGG domain-containing protein</fullName>
    </recommendedName>
</protein>
<feature type="domain" description="PGG" evidence="2">
    <location>
        <begin position="5"/>
        <end position="46"/>
    </location>
</feature>
<dbReference type="Proteomes" id="UP001371456">
    <property type="component" value="Unassembled WGS sequence"/>
</dbReference>
<keyword evidence="4" id="KW-1185">Reference proteome</keyword>
<sequence length="61" mass="6561">MNCENIMQAAQIHLVVATLIMTVTFTAGFTLLGGFDNDINSPNKGMGDSIKENSISCICCY</sequence>
<organism evidence="3 4">
    <name type="scientific">Solanum bulbocastanum</name>
    <name type="common">Wild potato</name>
    <dbReference type="NCBI Taxonomy" id="147425"/>
    <lineage>
        <taxon>Eukaryota</taxon>
        <taxon>Viridiplantae</taxon>
        <taxon>Streptophyta</taxon>
        <taxon>Embryophyta</taxon>
        <taxon>Tracheophyta</taxon>
        <taxon>Spermatophyta</taxon>
        <taxon>Magnoliopsida</taxon>
        <taxon>eudicotyledons</taxon>
        <taxon>Gunneridae</taxon>
        <taxon>Pentapetalae</taxon>
        <taxon>asterids</taxon>
        <taxon>lamiids</taxon>
        <taxon>Solanales</taxon>
        <taxon>Solanaceae</taxon>
        <taxon>Solanoideae</taxon>
        <taxon>Solaneae</taxon>
        <taxon>Solanum</taxon>
    </lineage>
</organism>
<evidence type="ECO:0000259" key="2">
    <source>
        <dbReference type="Pfam" id="PF13962"/>
    </source>
</evidence>
<dbReference type="AlphaFoldDB" id="A0AAN8YII4"/>
<comment type="caution">
    <text evidence="3">The sequence shown here is derived from an EMBL/GenBank/DDBJ whole genome shotgun (WGS) entry which is preliminary data.</text>
</comment>
<evidence type="ECO:0000313" key="4">
    <source>
        <dbReference type="Proteomes" id="UP001371456"/>
    </source>
</evidence>
<dbReference type="EMBL" id="JBANQN010000005">
    <property type="protein sequence ID" value="KAK6790423.1"/>
    <property type="molecule type" value="Genomic_DNA"/>
</dbReference>
<keyword evidence="1" id="KW-0472">Membrane</keyword>
<gene>
    <name evidence="3" type="ORF">RDI58_014223</name>
</gene>
<evidence type="ECO:0000256" key="1">
    <source>
        <dbReference type="SAM" id="Phobius"/>
    </source>
</evidence>
<proteinExistence type="predicted"/>
<keyword evidence="1" id="KW-1133">Transmembrane helix</keyword>